<evidence type="ECO:0000256" key="4">
    <source>
        <dbReference type="ARBA" id="ARBA00022723"/>
    </source>
</evidence>
<dbReference type="GO" id="GO:0046872">
    <property type="term" value="F:metal ion binding"/>
    <property type="evidence" value="ECO:0007669"/>
    <property type="project" value="UniProtKB-KW"/>
</dbReference>
<reference evidence="6 7" key="1">
    <citation type="submission" date="2017-09" db="EMBL/GenBank/DDBJ databases">
        <title>Bacterial strain isolated from the female urinary microbiota.</title>
        <authorList>
            <person name="Thomas-White K."/>
            <person name="Kumar N."/>
            <person name="Forster S."/>
            <person name="Putonti C."/>
            <person name="Lawley T."/>
            <person name="Wolfe A.J."/>
        </authorList>
    </citation>
    <scope>NUCLEOTIDE SEQUENCE [LARGE SCALE GENOMIC DNA]</scope>
    <source>
        <strain evidence="6 7">UMB0683</strain>
    </source>
</reference>
<evidence type="ECO:0000256" key="3">
    <source>
        <dbReference type="ARBA" id="ARBA00022112"/>
    </source>
</evidence>
<dbReference type="GO" id="GO:0005737">
    <property type="term" value="C:cytoplasm"/>
    <property type="evidence" value="ECO:0007669"/>
    <property type="project" value="TreeGrafter"/>
</dbReference>
<dbReference type="Pfam" id="PF01784">
    <property type="entry name" value="DUF34_NIF3"/>
    <property type="match status" value="1"/>
</dbReference>
<accession>A0A2J6NMI1</accession>
<dbReference type="NCBIfam" id="TIGR00486">
    <property type="entry name" value="YbgI_SA1388"/>
    <property type="match status" value="1"/>
</dbReference>
<evidence type="ECO:0000313" key="7">
    <source>
        <dbReference type="Proteomes" id="UP000239920"/>
    </source>
</evidence>
<evidence type="ECO:0000313" key="6">
    <source>
        <dbReference type="EMBL" id="PMB82528.1"/>
    </source>
</evidence>
<feature type="binding site" evidence="5">
    <location>
        <position position="68"/>
    </location>
    <ligand>
        <name>a divalent metal cation</name>
        <dbReference type="ChEBI" id="CHEBI:60240"/>
        <label>1</label>
    </ligand>
</feature>
<gene>
    <name evidence="6" type="ORF">CK797_05615</name>
</gene>
<dbReference type="RefSeq" id="WP_104688776.1">
    <property type="nucleotide sequence ID" value="NZ_JBKTHY010000002.1"/>
</dbReference>
<dbReference type="AlphaFoldDB" id="A0A2J6NMI1"/>
<dbReference type="PANTHER" id="PTHR13799">
    <property type="entry name" value="NGG1 INTERACTING FACTOR 3"/>
    <property type="match status" value="1"/>
</dbReference>
<dbReference type="InterPro" id="IPR036069">
    <property type="entry name" value="DUF34/NIF3_sf"/>
</dbReference>
<keyword evidence="4 5" id="KW-0479">Metal-binding</keyword>
<evidence type="ECO:0000256" key="5">
    <source>
        <dbReference type="PIRSR" id="PIRSR602678-1"/>
    </source>
</evidence>
<sequence length="280" mass="30940">MTSINGSTLIQRFEQFASPQLAEKWDHVGLQVGNPDRPIRKLMTTLDVRPEIVQEAVDSGVDFIFAHHPVMFHPAKNLDTRDPQNAMYAQLLAHQITVYAAHTNLDTANGGMNDWLAAKLRLSNCQPLVPAGSDPVTGQPVGMGRIGDFAGSMNADAFARYCMRTFNVTGLRLVANPADRDRLIHRVAVLGGAGQDFYQLAVKQGADAYVTGDVSYHFAHDMIANHLTVVDPGHHIEAVAEQGLATLIRNWQQEYGWDFTVIENRINTDPFTFMVASDKQ</sequence>
<proteinExistence type="inferred from homology"/>
<comment type="similarity">
    <text evidence="1">Belongs to the GTP cyclohydrolase I type 2/NIF3 family.</text>
</comment>
<dbReference type="Proteomes" id="UP000239920">
    <property type="component" value="Unassembled WGS sequence"/>
</dbReference>
<dbReference type="EMBL" id="PNFV01000005">
    <property type="protein sequence ID" value="PMB82528.1"/>
    <property type="molecule type" value="Genomic_DNA"/>
</dbReference>
<feature type="binding site" evidence="5">
    <location>
        <position position="237"/>
    </location>
    <ligand>
        <name>a divalent metal cation</name>
        <dbReference type="ChEBI" id="CHEBI:60240"/>
        <label>1</label>
    </ligand>
</feature>
<organism evidence="6 7">
    <name type="scientific">Limosilactobacillus pontis</name>
    <dbReference type="NCBI Taxonomy" id="35787"/>
    <lineage>
        <taxon>Bacteria</taxon>
        <taxon>Bacillati</taxon>
        <taxon>Bacillota</taxon>
        <taxon>Bacilli</taxon>
        <taxon>Lactobacillales</taxon>
        <taxon>Lactobacillaceae</taxon>
        <taxon>Limosilactobacillus</taxon>
    </lineage>
</organism>
<comment type="caution">
    <text evidence="6">The sequence shown here is derived from an EMBL/GenBank/DDBJ whole genome shotgun (WGS) entry which is preliminary data.</text>
</comment>
<dbReference type="InterPro" id="IPR002678">
    <property type="entry name" value="DUF34/NIF3"/>
</dbReference>
<dbReference type="PANTHER" id="PTHR13799:SF14">
    <property type="entry name" value="GTP CYCLOHYDROLASE 1 TYPE 2 HOMOLOG"/>
    <property type="match status" value="1"/>
</dbReference>
<dbReference type="OrthoDB" id="9792792at2"/>
<feature type="binding site" evidence="5">
    <location>
        <position position="106"/>
    </location>
    <ligand>
        <name>a divalent metal cation</name>
        <dbReference type="ChEBI" id="CHEBI:60240"/>
        <label>1</label>
    </ligand>
</feature>
<protein>
    <recommendedName>
        <fullName evidence="3">GTP cyclohydrolase 1 type 2 homolog</fullName>
    </recommendedName>
</protein>
<feature type="binding site" evidence="5">
    <location>
        <position position="67"/>
    </location>
    <ligand>
        <name>a divalent metal cation</name>
        <dbReference type="ChEBI" id="CHEBI:60240"/>
        <label>1</label>
    </ligand>
</feature>
<name>A0A2J6NMI1_9LACO</name>
<evidence type="ECO:0000256" key="1">
    <source>
        <dbReference type="ARBA" id="ARBA00006964"/>
    </source>
</evidence>
<feature type="binding site" evidence="5">
    <location>
        <position position="234"/>
    </location>
    <ligand>
        <name>a divalent metal cation</name>
        <dbReference type="ChEBI" id="CHEBI:60240"/>
        <label>1</label>
    </ligand>
</feature>
<dbReference type="FunFam" id="3.40.1390.30:FF:000001">
    <property type="entry name" value="GTP cyclohydrolase 1 type 2"/>
    <property type="match status" value="1"/>
</dbReference>
<dbReference type="Gene3D" id="3.40.1390.30">
    <property type="entry name" value="NIF3 (NGG1p interacting factor 3)-like"/>
    <property type="match status" value="2"/>
</dbReference>
<dbReference type="SUPFAM" id="SSF102705">
    <property type="entry name" value="NIF3 (NGG1p interacting factor 3)-like"/>
    <property type="match status" value="1"/>
</dbReference>
<evidence type="ECO:0000256" key="2">
    <source>
        <dbReference type="ARBA" id="ARBA00011643"/>
    </source>
</evidence>
<comment type="subunit">
    <text evidence="2">Homohexamer.</text>
</comment>